<gene>
    <name evidence="1" type="ORF">SAMN05421578_1417</name>
</gene>
<proteinExistence type="predicted"/>
<reference evidence="1 2" key="1">
    <citation type="submission" date="2017-01" db="EMBL/GenBank/DDBJ databases">
        <authorList>
            <person name="Varghese N."/>
            <person name="Submissions S."/>
        </authorList>
    </citation>
    <scope>NUCLEOTIDE SEQUENCE [LARGE SCALE GENOMIC DNA]</scope>
    <source>
        <strain evidence="1 2">ATCC 23464</strain>
    </source>
</reference>
<organism evidence="1 2">
    <name type="scientific">Paenibacillus macquariensis</name>
    <dbReference type="NCBI Taxonomy" id="948756"/>
    <lineage>
        <taxon>Bacteria</taxon>
        <taxon>Bacillati</taxon>
        <taxon>Bacillota</taxon>
        <taxon>Bacilli</taxon>
        <taxon>Bacillales</taxon>
        <taxon>Paenibacillaceae</taxon>
        <taxon>Paenibacillus</taxon>
    </lineage>
</organism>
<evidence type="ECO:0000313" key="1">
    <source>
        <dbReference type="EMBL" id="SIR71361.1"/>
    </source>
</evidence>
<evidence type="ECO:0000313" key="2">
    <source>
        <dbReference type="Proteomes" id="UP000186666"/>
    </source>
</evidence>
<dbReference type="Proteomes" id="UP000186666">
    <property type="component" value="Unassembled WGS sequence"/>
</dbReference>
<keyword evidence="2" id="KW-1185">Reference proteome</keyword>
<name>A0ABY1KEI5_9BACL</name>
<protein>
    <submittedName>
        <fullName evidence="1">N-acetylmuramoyl-L-alanine amidase</fullName>
    </submittedName>
</protein>
<feature type="non-terminal residue" evidence="1">
    <location>
        <position position="1"/>
    </location>
</feature>
<sequence>NMLSEVHQNRTAQAIVRGIKKYFVDREG</sequence>
<accession>A0ABY1KEI5</accession>
<dbReference type="EMBL" id="FTNK01000041">
    <property type="protein sequence ID" value="SIR71361.1"/>
    <property type="molecule type" value="Genomic_DNA"/>
</dbReference>
<comment type="caution">
    <text evidence="1">The sequence shown here is derived from an EMBL/GenBank/DDBJ whole genome shotgun (WGS) entry which is preliminary data.</text>
</comment>